<organism evidence="2 3">
    <name type="scientific">Subdoligranulum variabile</name>
    <dbReference type="NCBI Taxonomy" id="214851"/>
    <lineage>
        <taxon>Bacteria</taxon>
        <taxon>Bacillati</taxon>
        <taxon>Bacillota</taxon>
        <taxon>Clostridia</taxon>
        <taxon>Eubacteriales</taxon>
        <taxon>Oscillospiraceae</taxon>
        <taxon>Subdoligranulum</taxon>
    </lineage>
</organism>
<evidence type="ECO:0000313" key="2">
    <source>
        <dbReference type="EMBL" id="MBS5333697.1"/>
    </source>
</evidence>
<dbReference type="Proteomes" id="UP000759273">
    <property type="component" value="Unassembled WGS sequence"/>
</dbReference>
<dbReference type="CDD" id="cd02042">
    <property type="entry name" value="ParAB_family"/>
    <property type="match status" value="1"/>
</dbReference>
<feature type="domain" description="AAA" evidence="1">
    <location>
        <begin position="3"/>
        <end position="196"/>
    </location>
</feature>
<protein>
    <submittedName>
        <fullName evidence="2">ParA family protein</fullName>
    </submittedName>
</protein>
<sequence length="284" mass="31477">MATTITVAIEKGGCGKTTTVLNLADLAGNEARVLCIDTDPQGNLTYSLEGTRITDEEFTGHALYDLYNDFEKVHAGEKSVRDYVVETNLDNVDLIPASLETPKINTKAKELIDAMKQGKMDNVENLEYETQILKYFVSLVQDDYDYIFIDTQPSRDSLLVTSSLLAADYILIPAKSGSYAVDSAFRTYTYCNQLREQGIAAQKGVGLIQTMVQQSQAFNITRENYLRVLGNAVFRAQIRFGKAVEASEMAGMPVVEYAKTQPTAKSYVAAWKELKQILAESEGK</sequence>
<dbReference type="InterPro" id="IPR027417">
    <property type="entry name" value="P-loop_NTPase"/>
</dbReference>
<dbReference type="EMBL" id="JAGZGG010000054">
    <property type="protein sequence ID" value="MBS5333697.1"/>
    <property type="molecule type" value="Genomic_DNA"/>
</dbReference>
<proteinExistence type="predicted"/>
<dbReference type="PANTHER" id="PTHR13696">
    <property type="entry name" value="P-LOOP CONTAINING NUCLEOSIDE TRIPHOSPHATE HYDROLASE"/>
    <property type="match status" value="1"/>
</dbReference>
<evidence type="ECO:0000259" key="1">
    <source>
        <dbReference type="Pfam" id="PF13614"/>
    </source>
</evidence>
<reference evidence="2" key="1">
    <citation type="submission" date="2021-02" db="EMBL/GenBank/DDBJ databases">
        <title>Infant gut strain persistence is associated with maternal origin, phylogeny, and functional potential including surface adhesion and iron acquisition.</title>
        <authorList>
            <person name="Lou Y.C."/>
        </authorList>
    </citation>
    <scope>NUCLEOTIDE SEQUENCE</scope>
    <source>
        <strain evidence="2">L3_101_000M1_dasL3_101_000M1_concoct_87</strain>
    </source>
</reference>
<dbReference type="SUPFAM" id="SSF52540">
    <property type="entry name" value="P-loop containing nucleoside triphosphate hydrolases"/>
    <property type="match status" value="1"/>
</dbReference>
<dbReference type="InterPro" id="IPR050678">
    <property type="entry name" value="DNA_Partitioning_ATPase"/>
</dbReference>
<dbReference type="AlphaFoldDB" id="A0A943HKT5"/>
<dbReference type="Gene3D" id="3.40.50.300">
    <property type="entry name" value="P-loop containing nucleotide triphosphate hydrolases"/>
    <property type="match status" value="1"/>
</dbReference>
<dbReference type="PANTHER" id="PTHR13696:SF98">
    <property type="entry name" value="PLASMID PARTITION PROTEIN A"/>
    <property type="match status" value="1"/>
</dbReference>
<evidence type="ECO:0000313" key="3">
    <source>
        <dbReference type="Proteomes" id="UP000759273"/>
    </source>
</evidence>
<gene>
    <name evidence="2" type="ORF">KHY36_14385</name>
</gene>
<accession>A0A943HKT5</accession>
<dbReference type="InterPro" id="IPR025669">
    <property type="entry name" value="AAA_dom"/>
</dbReference>
<comment type="caution">
    <text evidence="2">The sequence shown here is derived from an EMBL/GenBank/DDBJ whole genome shotgun (WGS) entry which is preliminary data.</text>
</comment>
<dbReference type="Pfam" id="PF13614">
    <property type="entry name" value="AAA_31"/>
    <property type="match status" value="1"/>
</dbReference>
<name>A0A943HKT5_9FIRM</name>